<reference evidence="13" key="1">
    <citation type="submission" date="2021-01" db="EMBL/GenBank/DDBJ databases">
        <title>Whole genome shotgun sequence of Dactylosporangium siamense NBRC 106093.</title>
        <authorList>
            <person name="Komaki H."/>
            <person name="Tamura T."/>
        </authorList>
    </citation>
    <scope>NUCLEOTIDE SEQUENCE</scope>
    <source>
        <strain evidence="13">NBRC 106093</strain>
    </source>
</reference>
<dbReference type="InterPro" id="IPR006311">
    <property type="entry name" value="TAT_signal"/>
</dbReference>
<keyword evidence="9" id="KW-0902">Two-component regulatory system</keyword>
<dbReference type="GO" id="GO:0016020">
    <property type="term" value="C:membrane"/>
    <property type="evidence" value="ECO:0007669"/>
    <property type="project" value="UniProtKB-SubCell"/>
</dbReference>
<dbReference type="RefSeq" id="WP_203854539.1">
    <property type="nucleotide sequence ID" value="NZ_BAAAVW010000044.1"/>
</dbReference>
<dbReference type="GO" id="GO:0005524">
    <property type="term" value="F:ATP binding"/>
    <property type="evidence" value="ECO:0007669"/>
    <property type="project" value="UniProtKB-KW"/>
</dbReference>
<organism evidence="13 14">
    <name type="scientific">Dactylosporangium siamense</name>
    <dbReference type="NCBI Taxonomy" id="685454"/>
    <lineage>
        <taxon>Bacteria</taxon>
        <taxon>Bacillati</taxon>
        <taxon>Actinomycetota</taxon>
        <taxon>Actinomycetes</taxon>
        <taxon>Micromonosporales</taxon>
        <taxon>Micromonosporaceae</taxon>
        <taxon>Dactylosporangium</taxon>
    </lineage>
</organism>
<dbReference type="InterPro" id="IPR025201">
    <property type="entry name" value="KdpD_TM"/>
</dbReference>
<accession>A0A919PYY0</accession>
<keyword evidence="10 11" id="KW-0472">Membrane</keyword>
<proteinExistence type="predicted"/>
<dbReference type="EMBL" id="BONQ01000204">
    <property type="protein sequence ID" value="GIG52936.1"/>
    <property type="molecule type" value="Genomic_DNA"/>
</dbReference>
<evidence type="ECO:0000256" key="11">
    <source>
        <dbReference type="SAM" id="Phobius"/>
    </source>
</evidence>
<keyword evidence="4 11" id="KW-0812">Transmembrane</keyword>
<evidence type="ECO:0000256" key="7">
    <source>
        <dbReference type="ARBA" id="ARBA00022840"/>
    </source>
</evidence>
<name>A0A919PYY0_9ACTN</name>
<feature type="transmembrane region" description="Helical" evidence="11">
    <location>
        <begin position="80"/>
        <end position="101"/>
    </location>
</feature>
<evidence type="ECO:0000256" key="1">
    <source>
        <dbReference type="ARBA" id="ARBA00004141"/>
    </source>
</evidence>
<dbReference type="Gene3D" id="1.20.120.620">
    <property type="entry name" value="Backbone structure of the membrane domain of e. Coli histidine kinase receptor kdpd"/>
    <property type="match status" value="1"/>
</dbReference>
<dbReference type="Proteomes" id="UP000660611">
    <property type="component" value="Unassembled WGS sequence"/>
</dbReference>
<evidence type="ECO:0000313" key="13">
    <source>
        <dbReference type="EMBL" id="GIG52936.1"/>
    </source>
</evidence>
<evidence type="ECO:0000256" key="2">
    <source>
        <dbReference type="ARBA" id="ARBA00022553"/>
    </source>
</evidence>
<evidence type="ECO:0000259" key="12">
    <source>
        <dbReference type="Pfam" id="PF13493"/>
    </source>
</evidence>
<evidence type="ECO:0000256" key="4">
    <source>
        <dbReference type="ARBA" id="ARBA00022692"/>
    </source>
</evidence>
<keyword evidence="8 11" id="KW-1133">Transmembrane helix</keyword>
<feature type="domain" description="Sensor protein KdpD transmembrane" evidence="12">
    <location>
        <begin position="13"/>
        <end position="110"/>
    </location>
</feature>
<keyword evidence="6" id="KW-0418">Kinase</keyword>
<protein>
    <recommendedName>
        <fullName evidence="12">Sensor protein KdpD transmembrane domain-containing protein</fullName>
    </recommendedName>
</protein>
<dbReference type="AlphaFoldDB" id="A0A919PYY0"/>
<sequence length="252" mass="26356">MPKNPRRDLLALAAAIVAPLAIAVALTPFRGTLSAANAALVLVVVVVAVAANGSRLAGALAALSAAAWFDLFLTQPYGQFTIAAPADIATAVLLLVVGLAVSQLAARARRLHLVTITDADQLAQIERTTALVQSGAESRVVVDQVRAQLVDLLHLQGCQFEYGKLLGHPARLERDGSITQGRARRHPTRDELPDEEVELRASAAGQFYGRFMLQPTPGAAVPLQARLVAVTLADQTGAALDAARSDGTRGPG</sequence>
<evidence type="ECO:0000313" key="14">
    <source>
        <dbReference type="Proteomes" id="UP000660611"/>
    </source>
</evidence>
<dbReference type="Pfam" id="PF13493">
    <property type="entry name" value="DUF4118"/>
    <property type="match status" value="1"/>
</dbReference>
<keyword evidence="2" id="KW-0597">Phosphoprotein</keyword>
<evidence type="ECO:0000256" key="5">
    <source>
        <dbReference type="ARBA" id="ARBA00022741"/>
    </source>
</evidence>
<keyword evidence="7" id="KW-0067">ATP-binding</keyword>
<comment type="caution">
    <text evidence="13">The sequence shown here is derived from an EMBL/GenBank/DDBJ whole genome shotgun (WGS) entry which is preliminary data.</text>
</comment>
<keyword evidence="3" id="KW-0808">Transferase</keyword>
<evidence type="ECO:0000256" key="9">
    <source>
        <dbReference type="ARBA" id="ARBA00023012"/>
    </source>
</evidence>
<keyword evidence="5" id="KW-0547">Nucleotide-binding</keyword>
<dbReference type="PROSITE" id="PS51318">
    <property type="entry name" value="TAT"/>
    <property type="match status" value="1"/>
</dbReference>
<keyword evidence="14" id="KW-1185">Reference proteome</keyword>
<evidence type="ECO:0000256" key="3">
    <source>
        <dbReference type="ARBA" id="ARBA00022679"/>
    </source>
</evidence>
<dbReference type="GO" id="GO:0000160">
    <property type="term" value="P:phosphorelay signal transduction system"/>
    <property type="evidence" value="ECO:0007669"/>
    <property type="project" value="UniProtKB-KW"/>
</dbReference>
<dbReference type="GO" id="GO:0016301">
    <property type="term" value="F:kinase activity"/>
    <property type="evidence" value="ECO:0007669"/>
    <property type="project" value="UniProtKB-KW"/>
</dbReference>
<evidence type="ECO:0000256" key="10">
    <source>
        <dbReference type="ARBA" id="ARBA00023136"/>
    </source>
</evidence>
<gene>
    <name evidence="13" type="ORF">Dsi01nite_109770</name>
</gene>
<comment type="subcellular location">
    <subcellularLocation>
        <location evidence="1">Membrane</location>
        <topology evidence="1">Multi-pass membrane protein</topology>
    </subcellularLocation>
</comment>
<evidence type="ECO:0000256" key="8">
    <source>
        <dbReference type="ARBA" id="ARBA00022989"/>
    </source>
</evidence>
<evidence type="ECO:0000256" key="6">
    <source>
        <dbReference type="ARBA" id="ARBA00022777"/>
    </source>
</evidence>
<dbReference type="InterPro" id="IPR038318">
    <property type="entry name" value="KdpD_sf"/>
</dbReference>